<accession>A0A1W1BCU7</accession>
<reference evidence="1" key="1">
    <citation type="submission" date="2016-10" db="EMBL/GenBank/DDBJ databases">
        <authorList>
            <person name="de Groot N.N."/>
        </authorList>
    </citation>
    <scope>NUCLEOTIDE SEQUENCE</scope>
</reference>
<proteinExistence type="predicted"/>
<name>A0A1W1BCU7_9ZZZZ</name>
<dbReference type="EMBL" id="FPHB01000015">
    <property type="protein sequence ID" value="SFV51299.1"/>
    <property type="molecule type" value="Genomic_DNA"/>
</dbReference>
<gene>
    <name evidence="1" type="ORF">MNB_SM-7-291</name>
</gene>
<sequence length="61" mass="7073">MRDFEVMVLKIAAKATREAQERNRKMGIANVYSKNGQPFFQLPDGTITQEEPEEYKKVVLK</sequence>
<organism evidence="1">
    <name type="scientific">hydrothermal vent metagenome</name>
    <dbReference type="NCBI Taxonomy" id="652676"/>
    <lineage>
        <taxon>unclassified sequences</taxon>
        <taxon>metagenomes</taxon>
        <taxon>ecological metagenomes</taxon>
    </lineage>
</organism>
<evidence type="ECO:0000313" key="1">
    <source>
        <dbReference type="EMBL" id="SFV51299.1"/>
    </source>
</evidence>
<dbReference type="AlphaFoldDB" id="A0A1W1BCU7"/>
<protein>
    <submittedName>
        <fullName evidence="1">Uncharacterized protein</fullName>
    </submittedName>
</protein>